<reference evidence="1" key="1">
    <citation type="submission" date="2019-11" db="EMBL/GenBank/DDBJ databases">
        <authorList>
            <person name="Feng L."/>
        </authorList>
    </citation>
    <scope>NUCLEOTIDE SEQUENCE</scope>
    <source>
        <strain evidence="1">VatypicaLFYP47</strain>
    </source>
</reference>
<organism evidence="1">
    <name type="scientific">Veillonella atypica</name>
    <dbReference type="NCBI Taxonomy" id="39777"/>
    <lineage>
        <taxon>Bacteria</taxon>
        <taxon>Bacillati</taxon>
        <taxon>Bacillota</taxon>
        <taxon>Negativicutes</taxon>
        <taxon>Veillonellales</taxon>
        <taxon>Veillonellaceae</taxon>
        <taxon>Veillonella</taxon>
    </lineage>
</organism>
<name>A0A6N3B5P9_9FIRM</name>
<evidence type="ECO:0008006" key="2">
    <source>
        <dbReference type="Google" id="ProtNLM"/>
    </source>
</evidence>
<dbReference type="AlphaFoldDB" id="A0A6N3B5P9"/>
<dbReference type="RefSeq" id="WP_156718005.1">
    <property type="nucleotide sequence ID" value="NZ_CACRUN010000012.1"/>
</dbReference>
<dbReference type="EMBL" id="CACRUN010000012">
    <property type="protein sequence ID" value="VYT95352.1"/>
    <property type="molecule type" value="Genomic_DNA"/>
</dbReference>
<accession>A0A6N3B5P9</accession>
<protein>
    <recommendedName>
        <fullName evidence="2">CRISPR-associated (Cas) DxTHG family protein</fullName>
    </recommendedName>
</protein>
<sequence>MGQNVYNIYLTFPSDVKTADDKADIQKSIIRGETRGNFDEVLTTSESAIKYLFQQKRNEDGENDFSLDRVFLMVSNMVKGKVGFIPAITEKYNNFNEYTTHLDVLKHQMDKFYQEYFDEPITPKFSSDKILEEIDCGDDLDNTDQIGENIIKLCRRIVKYKETLQKEVQKDIKIKLYIDTTGGLRNAAMIFLIIGRIMSYLDIEVADVLYTSRSRGGSDKFGECTVNSIKDIYDLLDLISGFEEFLMFGSAKKLNDYYKPVDLSSQPSLSKDSLDDVLKGMEQFADAINISRRGDFENALRQLSQCLSKIDSEELTGSSFNHSLIRLLGEPIKKTYTPLVNESKDALSYVEWCLERDYIQQALTLFKECVPQFLVDNGIVIVDEEEFKLYLKKKDVDRDLRIIRRALNMWNKSQKPKILESESIGIDGLINWVKTEKLTSIKPDKSRNIYSTIDYVFNEISQQLISKFEGYINRRKNKLYSKLHHFVNKYIVDICELLSTIDEGNFDLEIRNKHIEEFFVRKNKELEDSLLHEIISCGFIPKLEKTSSIYQVISLTTEITKDPNSIQNINTLDSLIKEEFFNKNKAGFNRYNSNVVQLREVLETFDVRFLQSVFYNFLKSQIKYKSLFEDCFNVPDMFRYDFKKGLIEASGELYNMVPNVPGVTIVKQQKVSMPLVLKMLCYYFEIKKSRNDSNHARLEGSSQFKTANDIKEAMMECISLIRSLTKSV</sequence>
<proteinExistence type="predicted"/>
<gene>
    <name evidence="1" type="ORF">VALFYP47_00097</name>
</gene>
<evidence type="ECO:0000313" key="1">
    <source>
        <dbReference type="EMBL" id="VYT95352.1"/>
    </source>
</evidence>